<protein>
    <submittedName>
        <fullName evidence="1">Cof subfamily protein (Haloacid dehalogenase superfamily)</fullName>
    </submittedName>
</protein>
<gene>
    <name evidence="1" type="ORF">J2S41_006754</name>
</gene>
<dbReference type="InterPro" id="IPR000150">
    <property type="entry name" value="Cof"/>
</dbReference>
<dbReference type="PANTHER" id="PTHR10000:SF8">
    <property type="entry name" value="HAD SUPERFAMILY HYDROLASE-LIKE, TYPE 3"/>
    <property type="match status" value="1"/>
</dbReference>
<dbReference type="PANTHER" id="PTHR10000">
    <property type="entry name" value="PHOSPHOSERINE PHOSPHATASE"/>
    <property type="match status" value="1"/>
</dbReference>
<dbReference type="EMBL" id="JAVDYB010000001">
    <property type="protein sequence ID" value="MDR7279976.1"/>
    <property type="molecule type" value="Genomic_DNA"/>
</dbReference>
<organism evidence="1 2">
    <name type="scientific">Catenuloplanes atrovinosus</name>
    <dbReference type="NCBI Taxonomy" id="137266"/>
    <lineage>
        <taxon>Bacteria</taxon>
        <taxon>Bacillati</taxon>
        <taxon>Actinomycetota</taxon>
        <taxon>Actinomycetes</taxon>
        <taxon>Micromonosporales</taxon>
        <taxon>Micromonosporaceae</taxon>
        <taxon>Catenuloplanes</taxon>
    </lineage>
</organism>
<dbReference type="InterPro" id="IPR036412">
    <property type="entry name" value="HAD-like_sf"/>
</dbReference>
<dbReference type="AlphaFoldDB" id="A0AAE3YWN2"/>
<dbReference type="InterPro" id="IPR006379">
    <property type="entry name" value="HAD-SF_hydro_IIB"/>
</dbReference>
<evidence type="ECO:0000313" key="2">
    <source>
        <dbReference type="Proteomes" id="UP001183643"/>
    </source>
</evidence>
<reference evidence="1" key="1">
    <citation type="submission" date="2023-07" db="EMBL/GenBank/DDBJ databases">
        <title>Sequencing the genomes of 1000 actinobacteria strains.</title>
        <authorList>
            <person name="Klenk H.-P."/>
        </authorList>
    </citation>
    <scope>NUCLEOTIDE SEQUENCE</scope>
    <source>
        <strain evidence="1">DSM 44707</strain>
    </source>
</reference>
<dbReference type="NCBIfam" id="TIGR00099">
    <property type="entry name" value="Cof-subfamily"/>
    <property type="match status" value="1"/>
</dbReference>
<sequence>MNSLPRLVATDIDGTLVRSDRTISARTIATLERVTASGVPVVLVTGRPIRWLHQVYEQLSAPIPAVCANGAVIYDPDTDTPLHTAPMEPEILSRIAERLRAEIPGVVLAVEIEDSRHMLHEQEWPVRYESGLPTIRVVGSPEEITSAPAVKMLARSGSEDADGFTALVNGALKGLAEATHSSYSGLVEISAVGVTKAAGLEWYCRRHGVDAADVIAFGDMPNDLPMLTWVGRPVAMANAHPAVLEIAADTALTNDEDGVAAYLEKVFDL</sequence>
<dbReference type="Gene3D" id="3.40.50.1000">
    <property type="entry name" value="HAD superfamily/HAD-like"/>
    <property type="match status" value="1"/>
</dbReference>
<dbReference type="GO" id="GO:0000287">
    <property type="term" value="F:magnesium ion binding"/>
    <property type="evidence" value="ECO:0007669"/>
    <property type="project" value="TreeGrafter"/>
</dbReference>
<dbReference type="SFLD" id="SFLDS00003">
    <property type="entry name" value="Haloacid_Dehalogenase"/>
    <property type="match status" value="1"/>
</dbReference>
<keyword evidence="2" id="KW-1185">Reference proteome</keyword>
<dbReference type="GO" id="GO:0016791">
    <property type="term" value="F:phosphatase activity"/>
    <property type="evidence" value="ECO:0007669"/>
    <property type="project" value="TreeGrafter"/>
</dbReference>
<accession>A0AAE3YWN2</accession>
<dbReference type="Proteomes" id="UP001183643">
    <property type="component" value="Unassembled WGS sequence"/>
</dbReference>
<dbReference type="Gene3D" id="3.30.1240.10">
    <property type="match status" value="1"/>
</dbReference>
<dbReference type="GO" id="GO:0005829">
    <property type="term" value="C:cytosol"/>
    <property type="evidence" value="ECO:0007669"/>
    <property type="project" value="TreeGrafter"/>
</dbReference>
<dbReference type="SUPFAM" id="SSF56784">
    <property type="entry name" value="HAD-like"/>
    <property type="match status" value="1"/>
</dbReference>
<dbReference type="NCBIfam" id="TIGR01484">
    <property type="entry name" value="HAD-SF-IIB"/>
    <property type="match status" value="1"/>
</dbReference>
<dbReference type="RefSeq" id="WP_310374074.1">
    <property type="nucleotide sequence ID" value="NZ_JAVDYB010000001.1"/>
</dbReference>
<evidence type="ECO:0000313" key="1">
    <source>
        <dbReference type="EMBL" id="MDR7279976.1"/>
    </source>
</evidence>
<dbReference type="SFLD" id="SFLDG01140">
    <property type="entry name" value="C2.B:_Phosphomannomutase_and_P"/>
    <property type="match status" value="1"/>
</dbReference>
<dbReference type="Pfam" id="PF08282">
    <property type="entry name" value="Hydrolase_3"/>
    <property type="match status" value="1"/>
</dbReference>
<name>A0AAE3YWN2_9ACTN</name>
<comment type="caution">
    <text evidence="1">The sequence shown here is derived from an EMBL/GenBank/DDBJ whole genome shotgun (WGS) entry which is preliminary data.</text>
</comment>
<dbReference type="InterPro" id="IPR023214">
    <property type="entry name" value="HAD_sf"/>
</dbReference>
<proteinExistence type="predicted"/>
<dbReference type="CDD" id="cd07516">
    <property type="entry name" value="HAD_Pase"/>
    <property type="match status" value="1"/>
</dbReference>